<evidence type="ECO:0000256" key="1">
    <source>
        <dbReference type="SAM" id="MobiDB-lite"/>
    </source>
</evidence>
<feature type="region of interest" description="Disordered" evidence="1">
    <location>
        <begin position="1"/>
        <end position="33"/>
    </location>
</feature>
<feature type="compositionally biased region" description="Acidic residues" evidence="1">
    <location>
        <begin position="20"/>
        <end position="31"/>
    </location>
</feature>
<gene>
    <name evidence="2" type="ORF">TIS948_LOCUS20880</name>
</gene>
<dbReference type="AlphaFoldDB" id="A0A817U8N5"/>
<evidence type="ECO:0000313" key="2">
    <source>
        <dbReference type="EMBL" id="CAF3327542.1"/>
    </source>
</evidence>
<accession>A0A817U8N5</accession>
<feature type="compositionally biased region" description="Polar residues" evidence="1">
    <location>
        <begin position="93"/>
        <end position="109"/>
    </location>
</feature>
<organism evidence="2 3">
    <name type="scientific">Rotaria socialis</name>
    <dbReference type="NCBI Taxonomy" id="392032"/>
    <lineage>
        <taxon>Eukaryota</taxon>
        <taxon>Metazoa</taxon>
        <taxon>Spiralia</taxon>
        <taxon>Gnathifera</taxon>
        <taxon>Rotifera</taxon>
        <taxon>Eurotatoria</taxon>
        <taxon>Bdelloidea</taxon>
        <taxon>Philodinida</taxon>
        <taxon>Philodinidae</taxon>
        <taxon>Rotaria</taxon>
    </lineage>
</organism>
<sequence length="147" mass="16592">MDNDDENMLCLSVPEKVDTNDDFPSSDDSDIEVTSTINEEENELVQIGNNLCFNSDDSTDDDMNIQDNSTVQSYPAARTSEDDESYDSDHIVDNSSSRLCSLQSEASDTPSRKRKRRGWSVKDKLRAIEKCCYCNNSQRLHTIFTAS</sequence>
<evidence type="ECO:0000313" key="3">
    <source>
        <dbReference type="Proteomes" id="UP000663825"/>
    </source>
</evidence>
<dbReference type="Proteomes" id="UP000663825">
    <property type="component" value="Unassembled WGS sequence"/>
</dbReference>
<comment type="caution">
    <text evidence="2">The sequence shown here is derived from an EMBL/GenBank/DDBJ whole genome shotgun (WGS) entry which is preliminary data.</text>
</comment>
<proteinExistence type="predicted"/>
<feature type="region of interest" description="Disordered" evidence="1">
    <location>
        <begin position="55"/>
        <end position="117"/>
    </location>
</feature>
<reference evidence="2" key="1">
    <citation type="submission" date="2021-02" db="EMBL/GenBank/DDBJ databases">
        <authorList>
            <person name="Nowell W R."/>
        </authorList>
    </citation>
    <scope>NUCLEOTIDE SEQUENCE</scope>
</reference>
<name>A0A817U8N5_9BILA</name>
<protein>
    <submittedName>
        <fullName evidence="2">Uncharacterized protein</fullName>
    </submittedName>
</protein>
<dbReference type="OrthoDB" id="10508405at2759"/>
<dbReference type="EMBL" id="CAJNXB010003630">
    <property type="protein sequence ID" value="CAF3327542.1"/>
    <property type="molecule type" value="Genomic_DNA"/>
</dbReference>